<evidence type="ECO:0000256" key="1">
    <source>
        <dbReference type="SAM" id="SignalP"/>
    </source>
</evidence>
<feature type="signal peptide" evidence="1">
    <location>
        <begin position="1"/>
        <end position="18"/>
    </location>
</feature>
<name>A0A438INN9_VITVI</name>
<accession>A0A438INN9</accession>
<keyword evidence="1" id="KW-0732">Signal</keyword>
<dbReference type="EMBL" id="QGNW01002602">
    <property type="protein sequence ID" value="RVW15294.1"/>
    <property type="molecule type" value="Genomic_DNA"/>
</dbReference>
<reference evidence="3 4" key="1">
    <citation type="journal article" date="2018" name="PLoS Genet.">
        <title>Population sequencing reveals clonal diversity and ancestral inbreeding in the grapevine cultivar Chardonnay.</title>
        <authorList>
            <person name="Roach M.J."/>
            <person name="Johnson D.L."/>
            <person name="Bohlmann J."/>
            <person name="van Vuuren H.J."/>
            <person name="Jones S.J."/>
            <person name="Pretorius I.S."/>
            <person name="Schmidt S.A."/>
            <person name="Borneman A.R."/>
        </authorList>
    </citation>
    <scope>NUCLEOTIDE SEQUENCE [LARGE SCALE GENOMIC DNA]</scope>
    <source>
        <strain evidence="4">cv. Chardonnay</strain>
        <strain evidence="3">I10V1</strain>
        <tissue evidence="3">Leaf</tissue>
    </source>
</reference>
<dbReference type="PANTHER" id="PTHR38360:SF1">
    <property type="entry name" value="F12P19.7"/>
    <property type="match status" value="1"/>
</dbReference>
<gene>
    <name evidence="3" type="ORF">CK203_034292</name>
    <name evidence="2" type="ORF">CK203_085599</name>
</gene>
<evidence type="ECO:0000313" key="4">
    <source>
        <dbReference type="Proteomes" id="UP000288805"/>
    </source>
</evidence>
<feature type="chain" id="PRO_5036351736" evidence="1">
    <location>
        <begin position="19"/>
        <end position="105"/>
    </location>
</feature>
<proteinExistence type="predicted"/>
<evidence type="ECO:0000313" key="3">
    <source>
        <dbReference type="EMBL" id="RVW98319.1"/>
    </source>
</evidence>
<dbReference type="Proteomes" id="UP000288805">
    <property type="component" value="Unassembled WGS sequence"/>
</dbReference>
<dbReference type="PANTHER" id="PTHR38360">
    <property type="entry name" value="OS03G0120000 PROTEIN"/>
    <property type="match status" value="1"/>
</dbReference>
<comment type="caution">
    <text evidence="3">The sequence shown here is derived from an EMBL/GenBank/DDBJ whole genome shotgun (WGS) entry which is preliminary data.</text>
</comment>
<sequence length="105" mass="11931">MLQYIFFFFLFLLVGGRGRLQSGVSADIESVKVGNISKVEDAVYFHVYYGQTFKVIKNGVDGKSYLLIQDNSRMAARTKYCTARIKSFVIPLSNYSVDTEYFPGM</sequence>
<dbReference type="EMBL" id="QGNW01000094">
    <property type="protein sequence ID" value="RVW98319.1"/>
    <property type="molecule type" value="Genomic_DNA"/>
</dbReference>
<protein>
    <submittedName>
        <fullName evidence="3">Uncharacterized protein</fullName>
    </submittedName>
</protein>
<dbReference type="AlphaFoldDB" id="A0A438INN9"/>
<evidence type="ECO:0000313" key="2">
    <source>
        <dbReference type="EMBL" id="RVW15294.1"/>
    </source>
</evidence>
<organism evidence="3 4">
    <name type="scientific">Vitis vinifera</name>
    <name type="common">Grape</name>
    <dbReference type="NCBI Taxonomy" id="29760"/>
    <lineage>
        <taxon>Eukaryota</taxon>
        <taxon>Viridiplantae</taxon>
        <taxon>Streptophyta</taxon>
        <taxon>Embryophyta</taxon>
        <taxon>Tracheophyta</taxon>
        <taxon>Spermatophyta</taxon>
        <taxon>Magnoliopsida</taxon>
        <taxon>eudicotyledons</taxon>
        <taxon>Gunneridae</taxon>
        <taxon>Pentapetalae</taxon>
        <taxon>rosids</taxon>
        <taxon>Vitales</taxon>
        <taxon>Vitaceae</taxon>
        <taxon>Viteae</taxon>
        <taxon>Vitis</taxon>
    </lineage>
</organism>